<proteinExistence type="predicted"/>
<comment type="caution">
    <text evidence="1">The sequence shown here is derived from an EMBL/GenBank/DDBJ whole genome shotgun (WGS) entry which is preliminary data.</text>
</comment>
<gene>
    <name evidence="1" type="ORF">L6452_22778</name>
</gene>
<dbReference type="EMBL" id="CM042053">
    <property type="protein sequence ID" value="KAI3715791.1"/>
    <property type="molecule type" value="Genomic_DNA"/>
</dbReference>
<dbReference type="Proteomes" id="UP001055879">
    <property type="component" value="Linkage Group LG07"/>
</dbReference>
<sequence length="146" mass="16208">MTLRCCVGEHGRDDASSKDIGDGVERDDEKVIIGGVDMLPANLLPYILSSPRSEAKLLTEDWEVVVIKLAAKNHLRNTHEGRESSEIKPKERPFVGNSQAVPPACSIVAMEIMGLGLDSFWGNGYRIRDLPYLLFPQRDFVISPQT</sequence>
<protein>
    <submittedName>
        <fullName evidence="1">Uncharacterized protein</fullName>
    </submittedName>
</protein>
<evidence type="ECO:0000313" key="2">
    <source>
        <dbReference type="Proteomes" id="UP001055879"/>
    </source>
</evidence>
<reference evidence="2" key="1">
    <citation type="journal article" date="2022" name="Mol. Ecol. Resour.">
        <title>The genomes of chicory, endive, great burdock and yacon provide insights into Asteraceae palaeo-polyploidization history and plant inulin production.</title>
        <authorList>
            <person name="Fan W."/>
            <person name="Wang S."/>
            <person name="Wang H."/>
            <person name="Wang A."/>
            <person name="Jiang F."/>
            <person name="Liu H."/>
            <person name="Zhao H."/>
            <person name="Xu D."/>
            <person name="Zhang Y."/>
        </authorList>
    </citation>
    <scope>NUCLEOTIDE SEQUENCE [LARGE SCALE GENOMIC DNA]</scope>
    <source>
        <strain evidence="2">cv. Niubang</strain>
    </source>
</reference>
<organism evidence="1 2">
    <name type="scientific">Arctium lappa</name>
    <name type="common">Greater burdock</name>
    <name type="synonym">Lappa major</name>
    <dbReference type="NCBI Taxonomy" id="4217"/>
    <lineage>
        <taxon>Eukaryota</taxon>
        <taxon>Viridiplantae</taxon>
        <taxon>Streptophyta</taxon>
        <taxon>Embryophyta</taxon>
        <taxon>Tracheophyta</taxon>
        <taxon>Spermatophyta</taxon>
        <taxon>Magnoliopsida</taxon>
        <taxon>eudicotyledons</taxon>
        <taxon>Gunneridae</taxon>
        <taxon>Pentapetalae</taxon>
        <taxon>asterids</taxon>
        <taxon>campanulids</taxon>
        <taxon>Asterales</taxon>
        <taxon>Asteraceae</taxon>
        <taxon>Carduoideae</taxon>
        <taxon>Cardueae</taxon>
        <taxon>Arctiinae</taxon>
        <taxon>Arctium</taxon>
    </lineage>
</organism>
<reference evidence="1 2" key="2">
    <citation type="journal article" date="2022" name="Mol. Ecol. Resour.">
        <title>The genomes of chicory, endive, great burdock and yacon provide insights into Asteraceae paleo-polyploidization history and plant inulin production.</title>
        <authorList>
            <person name="Fan W."/>
            <person name="Wang S."/>
            <person name="Wang H."/>
            <person name="Wang A."/>
            <person name="Jiang F."/>
            <person name="Liu H."/>
            <person name="Zhao H."/>
            <person name="Xu D."/>
            <person name="Zhang Y."/>
        </authorList>
    </citation>
    <scope>NUCLEOTIDE SEQUENCE [LARGE SCALE GENOMIC DNA]</scope>
    <source>
        <strain evidence="2">cv. Niubang</strain>
    </source>
</reference>
<keyword evidence="2" id="KW-1185">Reference proteome</keyword>
<accession>A0ACB9B0R5</accession>
<evidence type="ECO:0000313" key="1">
    <source>
        <dbReference type="EMBL" id="KAI3715791.1"/>
    </source>
</evidence>
<name>A0ACB9B0R5_ARCLA</name>